<keyword evidence="3 6" id="KW-0479">Metal-binding</keyword>
<dbReference type="Proteomes" id="UP001341281">
    <property type="component" value="Chromosome 03"/>
</dbReference>
<dbReference type="PRINTS" id="PR00385">
    <property type="entry name" value="P450"/>
</dbReference>
<name>A0AAQ3WHQ6_PASNO</name>
<feature type="transmembrane region" description="Helical" evidence="8">
    <location>
        <begin position="12"/>
        <end position="31"/>
    </location>
</feature>
<dbReference type="AlphaFoldDB" id="A0AAQ3WHQ6"/>
<dbReference type="GO" id="GO:0016705">
    <property type="term" value="F:oxidoreductase activity, acting on paired donors, with incorporation or reduction of molecular oxygen"/>
    <property type="evidence" value="ECO:0007669"/>
    <property type="project" value="InterPro"/>
</dbReference>
<dbReference type="GO" id="GO:0004497">
    <property type="term" value="F:monooxygenase activity"/>
    <property type="evidence" value="ECO:0007669"/>
    <property type="project" value="UniProtKB-KW"/>
</dbReference>
<dbReference type="GO" id="GO:0020037">
    <property type="term" value="F:heme binding"/>
    <property type="evidence" value="ECO:0007669"/>
    <property type="project" value="InterPro"/>
</dbReference>
<gene>
    <name evidence="9" type="ORF">U9M48_011794</name>
</gene>
<evidence type="ECO:0000256" key="4">
    <source>
        <dbReference type="ARBA" id="ARBA00023002"/>
    </source>
</evidence>
<dbReference type="InterPro" id="IPR036396">
    <property type="entry name" value="Cyt_P450_sf"/>
</dbReference>
<dbReference type="GO" id="GO:0005506">
    <property type="term" value="F:iron ion binding"/>
    <property type="evidence" value="ECO:0007669"/>
    <property type="project" value="InterPro"/>
</dbReference>
<dbReference type="CDD" id="cd20618">
    <property type="entry name" value="CYP71_clan"/>
    <property type="match status" value="1"/>
</dbReference>
<dbReference type="InterPro" id="IPR002401">
    <property type="entry name" value="Cyt_P450_E_grp-I"/>
</dbReference>
<keyword evidence="10" id="KW-1185">Reference proteome</keyword>
<evidence type="ECO:0000256" key="8">
    <source>
        <dbReference type="SAM" id="Phobius"/>
    </source>
</evidence>
<keyword evidence="8" id="KW-1133">Transmembrane helix</keyword>
<keyword evidence="5 6" id="KW-0408">Iron</keyword>
<keyword evidence="2 6" id="KW-0349">Heme</keyword>
<dbReference type="PANTHER" id="PTHR47944:SF9">
    <property type="entry name" value="FLAVONOID 3-MONOOXYGENASE"/>
    <property type="match status" value="1"/>
</dbReference>
<keyword evidence="8" id="KW-0472">Membrane</keyword>
<dbReference type="Pfam" id="PF00067">
    <property type="entry name" value="p450"/>
    <property type="match status" value="1"/>
</dbReference>
<organism evidence="9 10">
    <name type="scientific">Paspalum notatum var. saurae</name>
    <dbReference type="NCBI Taxonomy" id="547442"/>
    <lineage>
        <taxon>Eukaryota</taxon>
        <taxon>Viridiplantae</taxon>
        <taxon>Streptophyta</taxon>
        <taxon>Embryophyta</taxon>
        <taxon>Tracheophyta</taxon>
        <taxon>Spermatophyta</taxon>
        <taxon>Magnoliopsida</taxon>
        <taxon>Liliopsida</taxon>
        <taxon>Poales</taxon>
        <taxon>Poaceae</taxon>
        <taxon>PACMAD clade</taxon>
        <taxon>Panicoideae</taxon>
        <taxon>Andropogonodae</taxon>
        <taxon>Paspaleae</taxon>
        <taxon>Paspalinae</taxon>
        <taxon>Paspalum</taxon>
    </lineage>
</organism>
<dbReference type="PROSITE" id="PS00086">
    <property type="entry name" value="CYTOCHROME_P450"/>
    <property type="match status" value="1"/>
</dbReference>
<dbReference type="PRINTS" id="PR00463">
    <property type="entry name" value="EP450I"/>
</dbReference>
<comment type="cofactor">
    <cofactor evidence="6">
        <name>heme</name>
        <dbReference type="ChEBI" id="CHEBI:30413"/>
    </cofactor>
</comment>
<dbReference type="EMBL" id="CP144747">
    <property type="protein sequence ID" value="WVZ61992.1"/>
    <property type="molecule type" value="Genomic_DNA"/>
</dbReference>
<keyword evidence="4 7" id="KW-0560">Oxidoreductase</keyword>
<evidence type="ECO:0000256" key="3">
    <source>
        <dbReference type="ARBA" id="ARBA00022723"/>
    </source>
</evidence>
<dbReference type="InterPro" id="IPR017972">
    <property type="entry name" value="Cyt_P450_CS"/>
</dbReference>
<protein>
    <submittedName>
        <fullName evidence="9">Uncharacterized protein</fullName>
    </submittedName>
</protein>
<evidence type="ECO:0000256" key="6">
    <source>
        <dbReference type="PIRSR" id="PIRSR602401-1"/>
    </source>
</evidence>
<evidence type="ECO:0000256" key="2">
    <source>
        <dbReference type="ARBA" id="ARBA00022617"/>
    </source>
</evidence>
<feature type="binding site" description="axial binding residue" evidence="6">
    <location>
        <position position="483"/>
    </location>
    <ligand>
        <name>heme</name>
        <dbReference type="ChEBI" id="CHEBI:30413"/>
    </ligand>
    <ligandPart>
        <name>Fe</name>
        <dbReference type="ChEBI" id="CHEBI:18248"/>
    </ligandPart>
</feature>
<dbReference type="Gene3D" id="1.10.630.10">
    <property type="entry name" value="Cytochrome P450"/>
    <property type="match status" value="1"/>
</dbReference>
<evidence type="ECO:0000256" key="1">
    <source>
        <dbReference type="ARBA" id="ARBA00010617"/>
    </source>
</evidence>
<sequence>MEPPPPPLLASAYLPIALATALIFLVSILRHRRRQSATVRKYNLPPGPRPWPVIGNLHLIGALPHRSAHELSKRYGPLMSLRFGSSPAVVGSSVDMARFFLRTHDLSFIDRPRVAAGRYTGYGYSDMLWSPYGAYWRQARRLWKAELLSAARLRQHERARSQEVRAMLRGLYDDAPPPPAVRIMDHLFTVNINVISRMVLGKKYVGGGDGGGGGGGSSSAPTTTPEEFKWMIEEFFFLSGALNVGDMIPWLSWLDPHGYVRRMKRLRQMFDRFLDHVLDEHDGRRRREGEGFVAMDMVDLLLELADDPDLEVPIQRHGVKAFTLNLLVGLPDTTSVTIEWAMSELLRNPGVLAKATEELDRVVGRERHVTEGDVASLPYVEAVVKETMRLHPVTPMLAPRLSREDVVVAVPSSTGEHDGAGAVGYGIPAGTLVFVNVWAIGRDPGVWGPDAGEFLPERFAGSSVDVLGHDLELLPFGSGRRMCPGIALGLKVVQLILASLLHGYAWRLPDGVAAEELSMEEKHGLSMPRLVPLEAVAEPRLPAHLYAAGL</sequence>
<dbReference type="FunFam" id="1.10.630.10:FF:000038">
    <property type="entry name" value="Cytochrome P450 84A1"/>
    <property type="match status" value="1"/>
</dbReference>
<dbReference type="InterPro" id="IPR001128">
    <property type="entry name" value="Cyt_P450"/>
</dbReference>
<keyword evidence="7" id="KW-0503">Monooxygenase</keyword>
<evidence type="ECO:0000256" key="5">
    <source>
        <dbReference type="ARBA" id="ARBA00023004"/>
    </source>
</evidence>
<evidence type="ECO:0000256" key="7">
    <source>
        <dbReference type="RuleBase" id="RU000461"/>
    </source>
</evidence>
<reference evidence="9 10" key="1">
    <citation type="submission" date="2024-02" db="EMBL/GenBank/DDBJ databases">
        <title>High-quality chromosome-scale genome assembly of Pensacola bahiagrass (Paspalum notatum Flugge var. saurae).</title>
        <authorList>
            <person name="Vega J.M."/>
            <person name="Podio M."/>
            <person name="Orjuela J."/>
            <person name="Siena L.A."/>
            <person name="Pessino S.C."/>
            <person name="Combes M.C."/>
            <person name="Mariac C."/>
            <person name="Albertini E."/>
            <person name="Pupilli F."/>
            <person name="Ortiz J.P.A."/>
            <person name="Leblanc O."/>
        </authorList>
    </citation>
    <scope>NUCLEOTIDE SEQUENCE [LARGE SCALE GENOMIC DNA]</scope>
    <source>
        <strain evidence="9">R1</strain>
        <tissue evidence="9">Leaf</tissue>
    </source>
</reference>
<evidence type="ECO:0000313" key="9">
    <source>
        <dbReference type="EMBL" id="WVZ61992.1"/>
    </source>
</evidence>
<dbReference type="PANTHER" id="PTHR47944">
    <property type="entry name" value="CYTOCHROME P450 98A9"/>
    <property type="match status" value="1"/>
</dbReference>
<keyword evidence="8" id="KW-0812">Transmembrane</keyword>
<comment type="similarity">
    <text evidence="1 7">Belongs to the cytochrome P450 family.</text>
</comment>
<dbReference type="SUPFAM" id="SSF48264">
    <property type="entry name" value="Cytochrome P450"/>
    <property type="match status" value="1"/>
</dbReference>
<evidence type="ECO:0000313" key="10">
    <source>
        <dbReference type="Proteomes" id="UP001341281"/>
    </source>
</evidence>
<accession>A0AAQ3WHQ6</accession>
<proteinExistence type="inferred from homology"/>